<keyword evidence="3" id="KW-0547">Nucleotide-binding</keyword>
<dbReference type="InterPro" id="IPR014746">
    <property type="entry name" value="Gln_synth/guanido_kin_cat_dom"/>
</dbReference>
<reference evidence="9" key="1">
    <citation type="journal article" date="2014" name="Int. J. Syst. Evol. Microbiol.">
        <title>Complete genome sequence of Corynebacterium casei LMG S-19264T (=DSM 44701T), isolated from a smear-ripened cheese.</title>
        <authorList>
            <consortium name="US DOE Joint Genome Institute (JGI-PGF)"/>
            <person name="Walter F."/>
            <person name="Albersmeier A."/>
            <person name="Kalinowski J."/>
            <person name="Ruckert C."/>
        </authorList>
    </citation>
    <scope>NUCLEOTIDE SEQUENCE</scope>
    <source>
        <strain evidence="9">JCM 4784</strain>
    </source>
</reference>
<evidence type="ECO:0000259" key="7">
    <source>
        <dbReference type="PROSITE" id="PS51986"/>
    </source>
</evidence>
<dbReference type="AlphaFoldDB" id="A0A919DIQ7"/>
<dbReference type="Gene3D" id="3.10.20.70">
    <property type="entry name" value="Glutamine synthetase, N-terminal domain"/>
    <property type="match status" value="1"/>
</dbReference>
<comment type="caution">
    <text evidence="9">The sequence shown here is derived from an EMBL/GenBank/DDBJ whole genome shotgun (WGS) entry which is preliminary data.</text>
</comment>
<comment type="similarity">
    <text evidence="1 5 6">Belongs to the glutamine synthetase family.</text>
</comment>
<accession>A0A919DIQ7</accession>
<proteinExistence type="inferred from homology"/>
<dbReference type="Proteomes" id="UP000608024">
    <property type="component" value="Unassembled WGS sequence"/>
</dbReference>
<keyword evidence="2" id="KW-0436">Ligase</keyword>
<dbReference type="PROSITE" id="PS51987">
    <property type="entry name" value="GS_CATALYTIC"/>
    <property type="match status" value="1"/>
</dbReference>
<feature type="domain" description="GS catalytic" evidence="8">
    <location>
        <begin position="119"/>
        <end position="461"/>
    </location>
</feature>
<dbReference type="PANTHER" id="PTHR43785">
    <property type="entry name" value="GAMMA-GLUTAMYLPUTRESCINE SYNTHETASE"/>
    <property type="match status" value="1"/>
</dbReference>
<sequence length="461" mass="50205">MPLEHTENSVAEIEGCTERNGIELIRFLWVDYNSVTRGKAVSRQALSSRMRSGVGLARSRQAATLLTDRMQQVPEIDAVGEVRLSPDPGSYVRLPHAPGSAAMLCDLMTLDGKPWEACPRSFLKDALAAAGDLRVVAAFEPEFTLCSQRPAPGSFHLADDALCCDNEGFDAVGDYMTDLVRSLREQGLAVETCHPEYSPGQHEVTLRHGPALRAADNYVWQRAFTRGLARRHGLWATFAPLPRAGLVGNGNHVHLSLWREGHDGGEPVNLFASPGDHLGLTDLARHFIAGLLAHLPALIALTCASVNSYHRLLPGKWAGAYGAYGPDNREAAIRLPSRHSEESPGSTRIEFKACDSSANPYLALGALVHAGLDGVRRRLDPGEPLAEDPVTLSEGELRRRGVQRLPRSLGEAVEALERDEYLTSALGPYHSSLYPTLKRIETHDMAAAGVEAEFFTHAIRL</sequence>
<keyword evidence="10" id="KW-1185">Reference proteome</keyword>
<protein>
    <submittedName>
        <fullName evidence="9">Glutamine synthetase</fullName>
    </submittedName>
</protein>
<evidence type="ECO:0000256" key="1">
    <source>
        <dbReference type="ARBA" id="ARBA00009897"/>
    </source>
</evidence>
<dbReference type="InterPro" id="IPR008147">
    <property type="entry name" value="Gln_synt_N"/>
</dbReference>
<evidence type="ECO:0000256" key="6">
    <source>
        <dbReference type="RuleBase" id="RU000384"/>
    </source>
</evidence>
<dbReference type="EMBL" id="BNBT01000017">
    <property type="protein sequence ID" value="GHE48657.1"/>
    <property type="molecule type" value="Genomic_DNA"/>
</dbReference>
<dbReference type="GO" id="GO:0004356">
    <property type="term" value="F:glutamine synthetase activity"/>
    <property type="evidence" value="ECO:0007669"/>
    <property type="project" value="InterPro"/>
</dbReference>
<reference evidence="9" key="2">
    <citation type="submission" date="2020-09" db="EMBL/GenBank/DDBJ databases">
        <authorList>
            <person name="Sun Q."/>
            <person name="Ohkuma M."/>
        </authorList>
    </citation>
    <scope>NUCLEOTIDE SEQUENCE</scope>
    <source>
        <strain evidence="9">JCM 4784</strain>
    </source>
</reference>
<evidence type="ECO:0000256" key="4">
    <source>
        <dbReference type="ARBA" id="ARBA00022840"/>
    </source>
</evidence>
<dbReference type="Pfam" id="PF16952">
    <property type="entry name" value="Gln-synt_N_2"/>
    <property type="match status" value="1"/>
</dbReference>
<feature type="domain" description="GS beta-grasp" evidence="7">
    <location>
        <begin position="20"/>
        <end position="112"/>
    </location>
</feature>
<organism evidence="9 10">
    <name type="scientific">Streptomyces longispororuber</name>
    <dbReference type="NCBI Taxonomy" id="68230"/>
    <lineage>
        <taxon>Bacteria</taxon>
        <taxon>Bacillati</taxon>
        <taxon>Actinomycetota</taxon>
        <taxon>Actinomycetes</taxon>
        <taxon>Kitasatosporales</taxon>
        <taxon>Streptomycetaceae</taxon>
        <taxon>Streptomyces</taxon>
    </lineage>
</organism>
<evidence type="ECO:0000256" key="5">
    <source>
        <dbReference type="PROSITE-ProRule" id="PRU01330"/>
    </source>
</evidence>
<dbReference type="RefSeq" id="WP_190135292.1">
    <property type="nucleotide sequence ID" value="NZ_BNBT01000017.1"/>
</dbReference>
<evidence type="ECO:0000313" key="9">
    <source>
        <dbReference type="EMBL" id="GHE48657.1"/>
    </source>
</evidence>
<dbReference type="SMART" id="SM01230">
    <property type="entry name" value="Gln-synt_C"/>
    <property type="match status" value="1"/>
</dbReference>
<name>A0A919DIQ7_9ACTN</name>
<dbReference type="Pfam" id="PF00120">
    <property type="entry name" value="Gln-synt_C"/>
    <property type="match status" value="1"/>
</dbReference>
<dbReference type="InterPro" id="IPR008146">
    <property type="entry name" value="Gln_synth_cat_dom"/>
</dbReference>
<evidence type="ECO:0000256" key="2">
    <source>
        <dbReference type="ARBA" id="ARBA00022598"/>
    </source>
</evidence>
<gene>
    <name evidence="9" type="ORF">GCM10018785_17800</name>
</gene>
<dbReference type="GO" id="GO:0006542">
    <property type="term" value="P:glutamine biosynthetic process"/>
    <property type="evidence" value="ECO:0007669"/>
    <property type="project" value="InterPro"/>
</dbReference>
<dbReference type="GO" id="GO:0005524">
    <property type="term" value="F:ATP binding"/>
    <property type="evidence" value="ECO:0007669"/>
    <property type="project" value="UniProtKB-KW"/>
</dbReference>
<evidence type="ECO:0000259" key="8">
    <source>
        <dbReference type="PROSITE" id="PS51987"/>
    </source>
</evidence>
<keyword evidence="4" id="KW-0067">ATP-binding</keyword>
<evidence type="ECO:0000256" key="3">
    <source>
        <dbReference type="ARBA" id="ARBA00022741"/>
    </source>
</evidence>
<dbReference type="PANTHER" id="PTHR43785:SF12">
    <property type="entry name" value="TYPE-1 GLUTAMINE SYNTHETASE 2"/>
    <property type="match status" value="1"/>
</dbReference>
<dbReference type="SUPFAM" id="SSF55931">
    <property type="entry name" value="Glutamine synthetase/guanido kinase"/>
    <property type="match status" value="1"/>
</dbReference>
<dbReference type="SUPFAM" id="SSF54368">
    <property type="entry name" value="Glutamine synthetase, N-terminal domain"/>
    <property type="match status" value="1"/>
</dbReference>
<dbReference type="PROSITE" id="PS51986">
    <property type="entry name" value="GS_BETA_GRASP"/>
    <property type="match status" value="1"/>
</dbReference>
<dbReference type="Gene3D" id="3.30.590.10">
    <property type="entry name" value="Glutamine synthetase/guanido kinase, catalytic domain"/>
    <property type="match status" value="1"/>
</dbReference>
<evidence type="ECO:0000313" key="10">
    <source>
        <dbReference type="Proteomes" id="UP000608024"/>
    </source>
</evidence>
<dbReference type="InterPro" id="IPR036651">
    <property type="entry name" value="Gln_synt_N_sf"/>
</dbReference>